<proteinExistence type="predicted"/>
<dbReference type="EMBL" id="FNVU01000006">
    <property type="protein sequence ID" value="SEG55327.1"/>
    <property type="molecule type" value="Genomic_DNA"/>
</dbReference>
<evidence type="ECO:0000259" key="4">
    <source>
        <dbReference type="PROSITE" id="PS50022"/>
    </source>
</evidence>
<feature type="signal peptide" evidence="3">
    <location>
        <begin position="1"/>
        <end position="34"/>
    </location>
</feature>
<keyword evidence="1" id="KW-0378">Hydrolase</keyword>
<dbReference type="Pfam" id="PF00754">
    <property type="entry name" value="F5_F8_type_C"/>
    <property type="match status" value="1"/>
</dbReference>
<dbReference type="AlphaFoldDB" id="A0A1H6B551"/>
<feature type="chain" id="PRO_5009293352" evidence="3">
    <location>
        <begin position="35"/>
        <end position="1191"/>
    </location>
</feature>
<dbReference type="Gene3D" id="3.30.379.10">
    <property type="entry name" value="Chitobiase/beta-hexosaminidase domain 2-like"/>
    <property type="match status" value="1"/>
</dbReference>
<accession>A0A1H6B551</accession>
<evidence type="ECO:0000313" key="6">
    <source>
        <dbReference type="Proteomes" id="UP000236754"/>
    </source>
</evidence>
<dbReference type="PANTHER" id="PTHR12872">
    <property type="entry name" value="ALPHA-N-ACETYLGLUCOSAMINIDASE"/>
    <property type="match status" value="1"/>
</dbReference>
<dbReference type="Pfam" id="PF05089">
    <property type="entry name" value="NAGLU"/>
    <property type="match status" value="1"/>
</dbReference>
<dbReference type="InterPro" id="IPR024732">
    <property type="entry name" value="NAGLU_C"/>
</dbReference>
<organism evidence="5 6">
    <name type="scientific">Actinacidiphila yanglinensis</name>
    <dbReference type="NCBI Taxonomy" id="310779"/>
    <lineage>
        <taxon>Bacteria</taxon>
        <taxon>Bacillati</taxon>
        <taxon>Actinomycetota</taxon>
        <taxon>Actinomycetes</taxon>
        <taxon>Kitasatosporales</taxon>
        <taxon>Streptomycetaceae</taxon>
        <taxon>Actinacidiphila</taxon>
    </lineage>
</organism>
<reference evidence="5 6" key="1">
    <citation type="submission" date="2016-10" db="EMBL/GenBank/DDBJ databases">
        <authorList>
            <person name="de Groot N.N."/>
        </authorList>
    </citation>
    <scope>NUCLEOTIDE SEQUENCE [LARGE SCALE GENOMIC DNA]</scope>
    <source>
        <strain evidence="5 6">CGMCC 4.2023</strain>
    </source>
</reference>
<dbReference type="PANTHER" id="PTHR12872:SF1">
    <property type="entry name" value="ALPHA-N-ACETYLGLUCOSAMINIDASE"/>
    <property type="match status" value="1"/>
</dbReference>
<dbReference type="GO" id="GO:0005975">
    <property type="term" value="P:carbohydrate metabolic process"/>
    <property type="evidence" value="ECO:0007669"/>
    <property type="project" value="UniProtKB-ARBA"/>
</dbReference>
<dbReference type="InterPro" id="IPR007781">
    <property type="entry name" value="NAGLU"/>
</dbReference>
<dbReference type="PROSITE" id="PS50022">
    <property type="entry name" value="FA58C_3"/>
    <property type="match status" value="1"/>
</dbReference>
<dbReference type="Gene3D" id="2.60.120.260">
    <property type="entry name" value="Galactose-binding domain-like"/>
    <property type="match status" value="1"/>
</dbReference>
<name>A0A1H6B551_9ACTN</name>
<gene>
    <name evidence="5" type="ORF">SAMN05216223_106193</name>
</gene>
<dbReference type="InterPro" id="IPR000421">
    <property type="entry name" value="FA58C"/>
</dbReference>
<evidence type="ECO:0000256" key="3">
    <source>
        <dbReference type="SAM" id="SignalP"/>
    </source>
</evidence>
<dbReference type="Proteomes" id="UP000236754">
    <property type="component" value="Unassembled WGS sequence"/>
</dbReference>
<dbReference type="GO" id="GO:0016787">
    <property type="term" value="F:hydrolase activity"/>
    <property type="evidence" value="ECO:0007669"/>
    <property type="project" value="UniProtKB-KW"/>
</dbReference>
<keyword evidence="3" id="KW-0732">Signal</keyword>
<dbReference type="RefSeq" id="WP_103886468.1">
    <property type="nucleotide sequence ID" value="NZ_FNVU01000006.1"/>
</dbReference>
<evidence type="ECO:0000313" key="5">
    <source>
        <dbReference type="EMBL" id="SEG55327.1"/>
    </source>
</evidence>
<dbReference type="Gene3D" id="3.20.20.80">
    <property type="entry name" value="Glycosidases"/>
    <property type="match status" value="1"/>
</dbReference>
<dbReference type="OrthoDB" id="179563at2"/>
<dbReference type="Gene3D" id="2.60.120.200">
    <property type="match status" value="1"/>
</dbReference>
<protein>
    <submittedName>
        <fullName evidence="5">Alpha-N-acetylglucosaminidase</fullName>
    </submittedName>
</protein>
<dbReference type="Gene3D" id="1.20.120.670">
    <property type="entry name" value="N-acetyl-b-d-glucoasminidase"/>
    <property type="match status" value="1"/>
</dbReference>
<dbReference type="InterPro" id="IPR008979">
    <property type="entry name" value="Galactose-bd-like_sf"/>
</dbReference>
<dbReference type="Pfam" id="PF12971">
    <property type="entry name" value="NAGLU_N"/>
    <property type="match status" value="1"/>
</dbReference>
<dbReference type="SUPFAM" id="SSF49785">
    <property type="entry name" value="Galactose-binding domain-like"/>
    <property type="match status" value="1"/>
</dbReference>
<feature type="region of interest" description="Disordered" evidence="2">
    <location>
        <begin position="1065"/>
        <end position="1085"/>
    </location>
</feature>
<dbReference type="Pfam" id="PF12972">
    <property type="entry name" value="NAGLU_C"/>
    <property type="match status" value="1"/>
</dbReference>
<feature type="domain" description="F5/8 type C" evidence="4">
    <location>
        <begin position="1046"/>
        <end position="1189"/>
    </location>
</feature>
<evidence type="ECO:0000256" key="1">
    <source>
        <dbReference type="ARBA" id="ARBA00022801"/>
    </source>
</evidence>
<feature type="region of interest" description="Disordered" evidence="2">
    <location>
        <begin position="37"/>
        <end position="62"/>
    </location>
</feature>
<dbReference type="InterPro" id="IPR024240">
    <property type="entry name" value="NAGLU_N"/>
</dbReference>
<dbReference type="InterPro" id="IPR029018">
    <property type="entry name" value="Hex-like_dom2"/>
</dbReference>
<keyword evidence="6" id="KW-1185">Reference proteome</keyword>
<evidence type="ECO:0000256" key="2">
    <source>
        <dbReference type="SAM" id="MobiDB-lite"/>
    </source>
</evidence>
<dbReference type="InterPro" id="IPR024733">
    <property type="entry name" value="NAGLU_tim-barrel"/>
</dbReference>
<sequence>MTGGVRRPWRRALAALSVLAATAALVAVPGTALAGTAPAVRSATTTTPTTHATTTTSTAGIPAPAAAMEPAHDALVRLVGAAHARQVDLRQLPGGGADRYQVQAEDGRLTVSGTTPATALRGFGVYLHDVVHADFSLNGDQAHLPAVLPLPKDPIAGDAAVAHRFALNDTNEGYSGPYLAWGQWQHRIDVLALDGINEVLVYEGQEAVYEQAFEQFGYTAAEMRAWIPQPGHQSWWMLQNLCCLGGPVPQQLIDTRVALARQITSRLRALGMTPVLPGYYGTVPPDFAQKNPGAHTIAQGTWNHLQRPDWLDPTGQDFAAVAAEFYQVQTRLFGSSSMYKMDLLHEGGQAGDVNIPDASRAVQDALEKAHPDAIWAILGWENNPLQATLTAVDKSRMLVVDGNSDQPSTTDRDHDFDGVPYAFGTIWNFGGHTNLGTSLTTWNTKFHQWLARPGTALNGIAMMPEAIDNNPAAVEFFAGLAWEPAAVDVHQWFTDYATARYGGQDPNADAAWRILADTVYAWPPTNDTKHVTGVYELQPSLTATGGTVNYDPAQLRLALSDLLAVRPSLRTSTAYRYDVVDLARQVLANDGRTLLPQIRAAYAARDRALFEQLTGTFTGEIQLLDRLLGSDSNFLFGAWQAEAAAQAGSPAEAAALEYDARSLLTQWSATGVIQDYAAREWNGLVGDYYLPRWQTYFSGLDQALRTGTPAPAVDWIAVATQWDAKTTRYRSAPAGDAHALAEQVAAVPAGGLSLNAETPGAKPGGTVRVTATFTDRNPVRAARQPSFTLTAPAGYRVTPVASPPPGDISPNGTASRSWDVTVPRDAAPTTVVPLSGRVTWTSGSARGAATAAAGAVVAGTVSAPYRTASTTPVTVARNGSTLSLAGGGADQYVGSNEYGTIYRPQLLADGTSVTTQVLAQGDSGPYARAGLVIASDLGTPGSGGYATLAVTPAHGCMLSWDSDGDGRLDHYAEDDGFSAPAHLRLSRTGDTITGACSIDGTNWAVVGSATVPGMSAVEDAGVDFSAVDRDTHLGGYAVFRDLAVGAYTPRDTTGDPVVSVGQPATALSSEAGSPPSAADDGDRTNKQYWGGVIGADNTWWQVDLGSDRQLSSVNVRTYVDGKRYYTYRLEGSTDGTHWFTLGGKLGTAPATDAGDTYGMDARARYVRVVGLSNSANGTFHLSEVTVRAAAG</sequence>